<dbReference type="Proteomes" id="UP000006038">
    <property type="component" value="Chromosome 5"/>
</dbReference>
<evidence type="ECO:0000313" key="3">
    <source>
        <dbReference type="Proteomes" id="UP000006038"/>
    </source>
</evidence>
<dbReference type="HOGENOM" id="CLU_1345073_0_0_1"/>
<accession>J3M799</accession>
<reference evidence="2" key="2">
    <citation type="submission" date="2013-04" db="UniProtKB">
        <authorList>
            <consortium name="EnsemblPlants"/>
        </authorList>
    </citation>
    <scope>IDENTIFICATION</scope>
</reference>
<dbReference type="AlphaFoldDB" id="J3M799"/>
<proteinExistence type="predicted"/>
<feature type="region of interest" description="Disordered" evidence="1">
    <location>
        <begin position="102"/>
        <end position="130"/>
    </location>
</feature>
<evidence type="ECO:0000256" key="1">
    <source>
        <dbReference type="SAM" id="MobiDB-lite"/>
    </source>
</evidence>
<sequence length="204" mass="22164">MTDTGINYPYMYLSDKFIPAAYFIVICELPAYNFQNQIRKTMHTAAVRLCRTLNRRKRRSTVSKAVLAGGRCVSGGRGQRQGVRDSGVRRGTRVAVSAGVGVEDEGGGDVKGKDVGGGRASRGWGRRREEGPLWRHPPMLELRTRAAVAGVRFSATAASSGATDEGHRRQRECGRESGWAATSGLQLAAGPVETVEWRLWGGET</sequence>
<dbReference type="EnsemblPlants" id="OB05G24730.1">
    <property type="protein sequence ID" value="OB05G24730.1"/>
    <property type="gene ID" value="OB05G24730"/>
</dbReference>
<evidence type="ECO:0000313" key="2">
    <source>
        <dbReference type="EnsemblPlants" id="OB05G24730.1"/>
    </source>
</evidence>
<feature type="region of interest" description="Disordered" evidence="1">
    <location>
        <begin position="156"/>
        <end position="178"/>
    </location>
</feature>
<dbReference type="Gramene" id="OB05G24730.1">
    <property type="protein sequence ID" value="OB05G24730.1"/>
    <property type="gene ID" value="OB05G24730"/>
</dbReference>
<reference evidence="2" key="1">
    <citation type="journal article" date="2013" name="Nat. Commun.">
        <title>Whole-genome sequencing of Oryza brachyantha reveals mechanisms underlying Oryza genome evolution.</title>
        <authorList>
            <person name="Chen J."/>
            <person name="Huang Q."/>
            <person name="Gao D."/>
            <person name="Wang J."/>
            <person name="Lang Y."/>
            <person name="Liu T."/>
            <person name="Li B."/>
            <person name="Bai Z."/>
            <person name="Luis Goicoechea J."/>
            <person name="Liang C."/>
            <person name="Chen C."/>
            <person name="Zhang W."/>
            <person name="Sun S."/>
            <person name="Liao Y."/>
            <person name="Zhang X."/>
            <person name="Yang L."/>
            <person name="Song C."/>
            <person name="Wang M."/>
            <person name="Shi J."/>
            <person name="Liu G."/>
            <person name="Liu J."/>
            <person name="Zhou H."/>
            <person name="Zhou W."/>
            <person name="Yu Q."/>
            <person name="An N."/>
            <person name="Chen Y."/>
            <person name="Cai Q."/>
            <person name="Wang B."/>
            <person name="Liu B."/>
            <person name="Min J."/>
            <person name="Huang Y."/>
            <person name="Wu H."/>
            <person name="Li Z."/>
            <person name="Zhang Y."/>
            <person name="Yin Y."/>
            <person name="Song W."/>
            <person name="Jiang J."/>
            <person name="Jackson S.A."/>
            <person name="Wing R.A."/>
            <person name="Wang J."/>
            <person name="Chen M."/>
        </authorList>
    </citation>
    <scope>NUCLEOTIDE SEQUENCE [LARGE SCALE GENOMIC DNA]</scope>
    <source>
        <strain evidence="2">cv. IRGC 101232</strain>
    </source>
</reference>
<feature type="compositionally biased region" description="Basic and acidic residues" evidence="1">
    <location>
        <begin position="164"/>
        <end position="175"/>
    </location>
</feature>
<name>J3M799_ORYBR</name>
<organism evidence="2">
    <name type="scientific">Oryza brachyantha</name>
    <name type="common">malo sina</name>
    <dbReference type="NCBI Taxonomy" id="4533"/>
    <lineage>
        <taxon>Eukaryota</taxon>
        <taxon>Viridiplantae</taxon>
        <taxon>Streptophyta</taxon>
        <taxon>Embryophyta</taxon>
        <taxon>Tracheophyta</taxon>
        <taxon>Spermatophyta</taxon>
        <taxon>Magnoliopsida</taxon>
        <taxon>Liliopsida</taxon>
        <taxon>Poales</taxon>
        <taxon>Poaceae</taxon>
        <taxon>BOP clade</taxon>
        <taxon>Oryzoideae</taxon>
        <taxon>Oryzeae</taxon>
        <taxon>Oryzinae</taxon>
        <taxon>Oryza</taxon>
    </lineage>
</organism>
<keyword evidence="3" id="KW-1185">Reference proteome</keyword>
<protein>
    <submittedName>
        <fullName evidence="2">Uncharacterized protein</fullName>
    </submittedName>
</protein>